<dbReference type="InterPro" id="IPR024361">
    <property type="entry name" value="BACON"/>
</dbReference>
<dbReference type="SUPFAM" id="SSF52058">
    <property type="entry name" value="L domain-like"/>
    <property type="match status" value="1"/>
</dbReference>
<gene>
    <name evidence="3" type="ORF">IAC08_01845</name>
</gene>
<feature type="chain" id="PRO_5039645111" description="BACON domain-containing protein" evidence="1">
    <location>
        <begin position="22"/>
        <end position="512"/>
    </location>
</feature>
<dbReference type="Pfam" id="PF13004">
    <property type="entry name" value="BACON"/>
    <property type="match status" value="1"/>
</dbReference>
<name>A0A9D9MZA2_9BACT</name>
<evidence type="ECO:0000313" key="4">
    <source>
        <dbReference type="Proteomes" id="UP000823617"/>
    </source>
</evidence>
<proteinExistence type="predicted"/>
<keyword evidence="1" id="KW-0732">Signal</keyword>
<evidence type="ECO:0000313" key="3">
    <source>
        <dbReference type="EMBL" id="MBO8455133.1"/>
    </source>
</evidence>
<protein>
    <recommendedName>
        <fullName evidence="2">BACON domain-containing protein</fullName>
    </recommendedName>
</protein>
<accession>A0A9D9MZA2</accession>
<dbReference type="CDD" id="cd14948">
    <property type="entry name" value="BACON"/>
    <property type="match status" value="1"/>
</dbReference>
<dbReference type="InterPro" id="IPR032675">
    <property type="entry name" value="LRR_dom_sf"/>
</dbReference>
<dbReference type="Gene3D" id="2.60.40.10">
    <property type="entry name" value="Immunoglobulins"/>
    <property type="match status" value="1"/>
</dbReference>
<dbReference type="AlphaFoldDB" id="A0A9D9MZA2"/>
<sequence>MRKLIYFLPLLLTAVSCSDLAVENVEQDNSQIEISVSSLSFLNSGEPSGDASVTVTSSGDWTLIGKTSWIHPSSKEGKSGETVTFTADPNPGIESRTEVFSFVCGSRTEKLYIMQKSSDAIELYKDSFSIPMSGGQIAVRVSANDEVSVEIPAECAEWVEQVGSPSSKSLDLNVFYFNIQPTDEYADRICRLGFTAGETTAYAEITQDRKAELRVDNPEYQAGSSGTVLKVTVHTNLAYSVSVPDNMSSWLEYTPDPNAGEEPSGLVERVETFLVKTSPSAASRAAMVVLKPVGADLSDASFVIIQKGTSPVYVEIPDANFRKALASYAYIIEGEGTQCEVTETGISATDLDISSRDISDITGIEYFTGLKTLNCRNNNIRKIDLSNTGINITYSSKTYIDGNPIEDLKLNSASNSLSLQAKDNYYPDLLGLTGADGTSSTSIKITGEAIMYVYLANNTSLKMINLYNCPSILGTMYCSFTNLTGCSVYLNPKTEINNQIPGVTFYQWNPEQ</sequence>
<reference evidence="3" key="1">
    <citation type="submission" date="2020-10" db="EMBL/GenBank/DDBJ databases">
        <authorList>
            <person name="Gilroy R."/>
        </authorList>
    </citation>
    <scope>NUCLEOTIDE SEQUENCE</scope>
    <source>
        <strain evidence="3">B1-3475</strain>
    </source>
</reference>
<comment type="caution">
    <text evidence="3">The sequence shown here is derived from an EMBL/GenBank/DDBJ whole genome shotgun (WGS) entry which is preliminary data.</text>
</comment>
<dbReference type="PROSITE" id="PS51257">
    <property type="entry name" value="PROKAR_LIPOPROTEIN"/>
    <property type="match status" value="1"/>
</dbReference>
<evidence type="ECO:0000259" key="2">
    <source>
        <dbReference type="Pfam" id="PF13004"/>
    </source>
</evidence>
<dbReference type="InterPro" id="IPR013783">
    <property type="entry name" value="Ig-like_fold"/>
</dbReference>
<feature type="signal peptide" evidence="1">
    <location>
        <begin position="1"/>
        <end position="21"/>
    </location>
</feature>
<evidence type="ECO:0000256" key="1">
    <source>
        <dbReference type="SAM" id="SignalP"/>
    </source>
</evidence>
<feature type="domain" description="BACON" evidence="2">
    <location>
        <begin position="63"/>
        <end position="116"/>
    </location>
</feature>
<dbReference type="Gene3D" id="3.80.10.10">
    <property type="entry name" value="Ribonuclease Inhibitor"/>
    <property type="match status" value="1"/>
</dbReference>
<organism evidence="3 4">
    <name type="scientific">Candidatus Cryptobacteroides intestinigallinarum</name>
    <dbReference type="NCBI Taxonomy" id="2840767"/>
    <lineage>
        <taxon>Bacteria</taxon>
        <taxon>Pseudomonadati</taxon>
        <taxon>Bacteroidota</taxon>
        <taxon>Bacteroidia</taxon>
        <taxon>Bacteroidales</taxon>
        <taxon>Candidatus Cryptobacteroides</taxon>
    </lineage>
</organism>
<dbReference type="EMBL" id="JADIMK010000014">
    <property type="protein sequence ID" value="MBO8455133.1"/>
    <property type="molecule type" value="Genomic_DNA"/>
</dbReference>
<dbReference type="Proteomes" id="UP000823617">
    <property type="component" value="Unassembled WGS sequence"/>
</dbReference>
<reference evidence="3" key="2">
    <citation type="journal article" date="2021" name="PeerJ">
        <title>Extensive microbial diversity within the chicken gut microbiome revealed by metagenomics and culture.</title>
        <authorList>
            <person name="Gilroy R."/>
            <person name="Ravi A."/>
            <person name="Getino M."/>
            <person name="Pursley I."/>
            <person name="Horton D.L."/>
            <person name="Alikhan N.F."/>
            <person name="Baker D."/>
            <person name="Gharbi K."/>
            <person name="Hall N."/>
            <person name="Watson M."/>
            <person name="Adriaenssens E.M."/>
            <person name="Foster-Nyarko E."/>
            <person name="Jarju S."/>
            <person name="Secka A."/>
            <person name="Antonio M."/>
            <person name="Oren A."/>
            <person name="Chaudhuri R.R."/>
            <person name="La Ragione R."/>
            <person name="Hildebrand F."/>
            <person name="Pallen M.J."/>
        </authorList>
    </citation>
    <scope>NUCLEOTIDE SEQUENCE</scope>
    <source>
        <strain evidence="3">B1-3475</strain>
    </source>
</reference>